<keyword evidence="2 4" id="KW-0442">Lipid degradation</keyword>
<dbReference type="SUPFAM" id="SSF52151">
    <property type="entry name" value="FabD/lysophospholipase-like"/>
    <property type="match status" value="1"/>
</dbReference>
<dbReference type="Gene3D" id="3.40.1090.10">
    <property type="entry name" value="Cytosolic phospholipase A2 catalytic domain"/>
    <property type="match status" value="2"/>
</dbReference>
<organism evidence="6 7">
    <name type="scientific">Labilibaculum filiforme</name>
    <dbReference type="NCBI Taxonomy" id="1940526"/>
    <lineage>
        <taxon>Bacteria</taxon>
        <taxon>Pseudomonadati</taxon>
        <taxon>Bacteroidota</taxon>
        <taxon>Bacteroidia</taxon>
        <taxon>Marinilabiliales</taxon>
        <taxon>Marinifilaceae</taxon>
        <taxon>Labilibaculum</taxon>
    </lineage>
</organism>
<reference evidence="6 7" key="1">
    <citation type="journal article" date="2017" name="Front. Microbiol.">
        <title>Labilibaculum manganireducens gen. nov., sp. nov. and Labilibaculum filiforme sp. nov., Novel Bacteroidetes Isolated from Subsurface Sediments of the Baltic Sea.</title>
        <authorList>
            <person name="Vandieken V."/>
            <person name="Marshall I.P."/>
            <person name="Niemann H."/>
            <person name="Engelen B."/>
            <person name="Cypionka H."/>
        </authorList>
    </citation>
    <scope>NUCLEOTIDE SEQUENCE [LARGE SCALE GENOMIC DNA]</scope>
    <source>
        <strain evidence="6 7">59.16B</strain>
    </source>
</reference>
<name>A0A2N3HVA6_9BACT</name>
<dbReference type="EMBL" id="MVDD01000010">
    <property type="protein sequence ID" value="PKQ61990.1"/>
    <property type="molecule type" value="Genomic_DNA"/>
</dbReference>
<dbReference type="Pfam" id="PF19890">
    <property type="entry name" value="DUF6363"/>
    <property type="match status" value="1"/>
</dbReference>
<protein>
    <recommendedName>
        <fullName evidence="5">PNPLA domain-containing protein</fullName>
    </recommendedName>
</protein>
<dbReference type="InterPro" id="IPR045943">
    <property type="entry name" value="DUF6363"/>
</dbReference>
<proteinExistence type="predicted"/>
<gene>
    <name evidence="6" type="ORF">BZG02_13705</name>
</gene>
<dbReference type="InterPro" id="IPR002641">
    <property type="entry name" value="PNPLA_dom"/>
</dbReference>
<accession>A0A2N3HVA6</accession>
<feature type="short sequence motif" description="DGA/G" evidence="4">
    <location>
        <begin position="163"/>
        <end position="165"/>
    </location>
</feature>
<dbReference type="AlphaFoldDB" id="A0A2N3HVA6"/>
<keyword evidence="7" id="KW-1185">Reference proteome</keyword>
<feature type="active site" description="Nucleophile" evidence="4">
    <location>
        <position position="44"/>
    </location>
</feature>
<evidence type="ECO:0000256" key="1">
    <source>
        <dbReference type="ARBA" id="ARBA00022801"/>
    </source>
</evidence>
<dbReference type="InterPro" id="IPR016035">
    <property type="entry name" value="Acyl_Trfase/lysoPLipase"/>
</dbReference>
<dbReference type="Proteomes" id="UP000233535">
    <property type="component" value="Unassembled WGS sequence"/>
</dbReference>
<dbReference type="PANTHER" id="PTHR14226">
    <property type="entry name" value="NEUROPATHY TARGET ESTERASE/SWISS CHEESE D.MELANOGASTER"/>
    <property type="match status" value="1"/>
</dbReference>
<comment type="caution">
    <text evidence="4">Lacks conserved residue(s) required for the propagation of feature annotation.</text>
</comment>
<evidence type="ECO:0000313" key="7">
    <source>
        <dbReference type="Proteomes" id="UP000233535"/>
    </source>
</evidence>
<dbReference type="InterPro" id="IPR050301">
    <property type="entry name" value="NTE"/>
</dbReference>
<evidence type="ECO:0000256" key="2">
    <source>
        <dbReference type="ARBA" id="ARBA00022963"/>
    </source>
</evidence>
<feature type="active site" description="Proton acceptor" evidence="4">
    <location>
        <position position="163"/>
    </location>
</feature>
<dbReference type="Pfam" id="PF01734">
    <property type="entry name" value="Patatin"/>
    <property type="match status" value="1"/>
</dbReference>
<sequence>MGKQYTKTALVVEGGAMRGIFAAGVLDYFIEMDFNPFHTVLGVSAGAVNAAAYLSMQKERNFKMFTDYSLRPEYISWKKFVRGGHLMDLDWSWEITSRELPINLEVLFANKSDFEIGVTMNADGRSVFIKPNAETISHVMKASCTVPLFYRNFLKIDNQIVSDGGVSAPIPIHRAVEKGANKIMVIRSRPSSFRMKKGMESKLGAFLFRKHPGLVKALSNRPNNYNSSIDFIQNPPENLQILDVCPPENFKTKRFTQDYATLVNDYELGREMGRIAIEKWQSLQ</sequence>
<feature type="short sequence motif" description="GXSXG" evidence="4">
    <location>
        <begin position="42"/>
        <end position="46"/>
    </location>
</feature>
<keyword evidence="1 4" id="KW-0378">Hydrolase</keyword>
<keyword evidence="3 4" id="KW-0443">Lipid metabolism</keyword>
<dbReference type="InterPro" id="IPR037483">
    <property type="entry name" value="YjjU-like"/>
</dbReference>
<dbReference type="PROSITE" id="PS51635">
    <property type="entry name" value="PNPLA"/>
    <property type="match status" value="1"/>
</dbReference>
<dbReference type="PANTHER" id="PTHR14226:SF25">
    <property type="entry name" value="PHOSPHOESTERASE"/>
    <property type="match status" value="1"/>
</dbReference>
<dbReference type="OrthoDB" id="9770965at2"/>
<evidence type="ECO:0000259" key="5">
    <source>
        <dbReference type="PROSITE" id="PS51635"/>
    </source>
</evidence>
<dbReference type="CDD" id="cd07208">
    <property type="entry name" value="Pat_hypo_Ecoli_yjju_like"/>
    <property type="match status" value="1"/>
</dbReference>
<comment type="caution">
    <text evidence="6">The sequence shown here is derived from an EMBL/GenBank/DDBJ whole genome shotgun (WGS) entry which is preliminary data.</text>
</comment>
<evidence type="ECO:0000256" key="4">
    <source>
        <dbReference type="PROSITE-ProRule" id="PRU01161"/>
    </source>
</evidence>
<dbReference type="GO" id="GO:0016042">
    <property type="term" value="P:lipid catabolic process"/>
    <property type="evidence" value="ECO:0007669"/>
    <property type="project" value="UniProtKB-UniRule"/>
</dbReference>
<dbReference type="RefSeq" id="WP_101262019.1">
    <property type="nucleotide sequence ID" value="NZ_MVDD01000010.1"/>
</dbReference>
<evidence type="ECO:0000256" key="3">
    <source>
        <dbReference type="ARBA" id="ARBA00023098"/>
    </source>
</evidence>
<evidence type="ECO:0000313" key="6">
    <source>
        <dbReference type="EMBL" id="PKQ61990.1"/>
    </source>
</evidence>
<feature type="domain" description="PNPLA" evidence="5">
    <location>
        <begin position="10"/>
        <end position="176"/>
    </location>
</feature>
<dbReference type="GO" id="GO:0016787">
    <property type="term" value="F:hydrolase activity"/>
    <property type="evidence" value="ECO:0007669"/>
    <property type="project" value="UniProtKB-UniRule"/>
</dbReference>